<feature type="compositionally biased region" description="Low complexity" evidence="1">
    <location>
        <begin position="25"/>
        <end position="37"/>
    </location>
</feature>
<feature type="compositionally biased region" description="Low complexity" evidence="1">
    <location>
        <begin position="54"/>
        <end position="68"/>
    </location>
</feature>
<feature type="region of interest" description="Disordered" evidence="1">
    <location>
        <begin position="1"/>
        <end position="105"/>
    </location>
</feature>
<keyword evidence="3" id="KW-1185">Reference proteome</keyword>
<dbReference type="Proteomes" id="UP001497516">
    <property type="component" value="Chromosome 8"/>
</dbReference>
<reference evidence="2 3" key="1">
    <citation type="submission" date="2024-04" db="EMBL/GenBank/DDBJ databases">
        <authorList>
            <person name="Fracassetti M."/>
        </authorList>
    </citation>
    <scope>NUCLEOTIDE SEQUENCE [LARGE SCALE GENOMIC DNA]</scope>
</reference>
<sequence length="105" mass="10781">MNKKDPQKPPSASSKQAKLNESKGKTTSASTKNTSTSNPLTKGPALKQGGLCRPQGGSSSFLSSPKPSKQLKEGGVDGKKKAIQSSFPKAGSNPGTNPSVKEKPS</sequence>
<feature type="compositionally biased region" description="Polar residues" evidence="1">
    <location>
        <begin position="83"/>
        <end position="99"/>
    </location>
</feature>
<name>A0AAV2GCZ2_9ROSI</name>
<protein>
    <submittedName>
        <fullName evidence="2">Uncharacterized protein</fullName>
    </submittedName>
</protein>
<evidence type="ECO:0000313" key="2">
    <source>
        <dbReference type="EMBL" id="CAL1407588.1"/>
    </source>
</evidence>
<dbReference type="EMBL" id="OZ034821">
    <property type="protein sequence ID" value="CAL1407588.1"/>
    <property type="molecule type" value="Genomic_DNA"/>
</dbReference>
<gene>
    <name evidence="2" type="ORF">LTRI10_LOCUS47248</name>
</gene>
<dbReference type="AlphaFoldDB" id="A0AAV2GCZ2"/>
<evidence type="ECO:0000256" key="1">
    <source>
        <dbReference type="SAM" id="MobiDB-lite"/>
    </source>
</evidence>
<organism evidence="2 3">
    <name type="scientific">Linum trigynum</name>
    <dbReference type="NCBI Taxonomy" id="586398"/>
    <lineage>
        <taxon>Eukaryota</taxon>
        <taxon>Viridiplantae</taxon>
        <taxon>Streptophyta</taxon>
        <taxon>Embryophyta</taxon>
        <taxon>Tracheophyta</taxon>
        <taxon>Spermatophyta</taxon>
        <taxon>Magnoliopsida</taxon>
        <taxon>eudicotyledons</taxon>
        <taxon>Gunneridae</taxon>
        <taxon>Pentapetalae</taxon>
        <taxon>rosids</taxon>
        <taxon>fabids</taxon>
        <taxon>Malpighiales</taxon>
        <taxon>Linaceae</taxon>
        <taxon>Linum</taxon>
    </lineage>
</organism>
<evidence type="ECO:0000313" key="3">
    <source>
        <dbReference type="Proteomes" id="UP001497516"/>
    </source>
</evidence>
<proteinExistence type="predicted"/>
<feature type="compositionally biased region" description="Basic and acidic residues" evidence="1">
    <location>
        <begin position="70"/>
        <end position="80"/>
    </location>
</feature>
<accession>A0AAV2GCZ2</accession>